<evidence type="ECO:0000259" key="2">
    <source>
        <dbReference type="PROSITE" id="PS50883"/>
    </source>
</evidence>
<dbReference type="InterPro" id="IPR035919">
    <property type="entry name" value="EAL_sf"/>
</dbReference>
<feature type="domain" description="GGDEF" evidence="4">
    <location>
        <begin position="366"/>
        <end position="497"/>
    </location>
</feature>
<dbReference type="GO" id="GO:0016020">
    <property type="term" value="C:membrane"/>
    <property type="evidence" value="ECO:0007669"/>
    <property type="project" value="InterPro"/>
</dbReference>
<gene>
    <name evidence="5" type="ORF">HRUBRA_02796</name>
</gene>
<dbReference type="SUPFAM" id="SSF141868">
    <property type="entry name" value="EAL domain-like"/>
    <property type="match status" value="1"/>
</dbReference>
<accession>A0A095VNJ2</accession>
<dbReference type="SUPFAM" id="SSF55073">
    <property type="entry name" value="Nucleotide cyclase"/>
    <property type="match status" value="1"/>
</dbReference>
<evidence type="ECO:0000313" key="5">
    <source>
        <dbReference type="EMBL" id="KGE02658.1"/>
    </source>
</evidence>
<dbReference type="InterPro" id="IPR029787">
    <property type="entry name" value="Nucleotide_cyclase"/>
</dbReference>
<dbReference type="PROSITE" id="PS50887">
    <property type="entry name" value="GGDEF"/>
    <property type="match status" value="1"/>
</dbReference>
<dbReference type="Pfam" id="PF00990">
    <property type="entry name" value="GGDEF"/>
    <property type="match status" value="1"/>
</dbReference>
<dbReference type="Pfam" id="PF00563">
    <property type="entry name" value="EAL"/>
    <property type="match status" value="1"/>
</dbReference>
<dbReference type="PROSITE" id="PS50885">
    <property type="entry name" value="HAMP"/>
    <property type="match status" value="1"/>
</dbReference>
<evidence type="ECO:0000259" key="3">
    <source>
        <dbReference type="PROSITE" id="PS50885"/>
    </source>
</evidence>
<dbReference type="SMART" id="SM00267">
    <property type="entry name" value="GGDEF"/>
    <property type="match status" value="1"/>
</dbReference>
<dbReference type="CDD" id="cd06225">
    <property type="entry name" value="HAMP"/>
    <property type="match status" value="1"/>
</dbReference>
<feature type="transmembrane region" description="Helical" evidence="1">
    <location>
        <begin position="259"/>
        <end position="278"/>
    </location>
</feature>
<dbReference type="GO" id="GO:0071111">
    <property type="term" value="F:cyclic-guanylate-specific phosphodiesterase activity"/>
    <property type="evidence" value="ECO:0007669"/>
    <property type="project" value="InterPro"/>
</dbReference>
<dbReference type="CDD" id="cd01949">
    <property type="entry name" value="GGDEF"/>
    <property type="match status" value="1"/>
</dbReference>
<keyword evidence="1" id="KW-0472">Membrane</keyword>
<protein>
    <submittedName>
        <fullName evidence="5">Diguanylate cyclase/phosphodiesterase (GGDEF &amp; EAL domain protein) with PAS/PAC sensor(S)</fullName>
    </submittedName>
</protein>
<dbReference type="Gene3D" id="6.10.340.10">
    <property type="match status" value="1"/>
</dbReference>
<dbReference type="CDD" id="cd01948">
    <property type="entry name" value="EAL"/>
    <property type="match status" value="1"/>
</dbReference>
<dbReference type="SMART" id="SM00304">
    <property type="entry name" value="HAMP"/>
    <property type="match status" value="1"/>
</dbReference>
<keyword evidence="1" id="KW-0812">Transmembrane</keyword>
<dbReference type="PANTHER" id="PTHR33121">
    <property type="entry name" value="CYCLIC DI-GMP PHOSPHODIESTERASE PDEF"/>
    <property type="match status" value="1"/>
</dbReference>
<dbReference type="HOGENOM" id="CLU_000445_70_46_6"/>
<sequence length="771" mass="83387">MRTSFRARLLLLLLALLAATLLATTLAALRAANDNAESLLRGELATVERVFLQLLLREREQLRERGAVLVQDFGFKEAIASGDRRTMASALANHADRVDADLAVLLEPEGGVIMSTHELAPVLAALQGRVTGADSARSVRFVLDGQVFDAVLLPVEAPDLIGWIGVGRLVDNNLLLELRGLTGADIVLFADGSSALATLPPDLAPAGAGAASLATELREARWLTRSVPLATDAGGTAEALLTVSLEAALADFRRLRLQLVAIGALALLLAGLIALFAARSVTRPIRKLARFAERISDGDYSTRTEIATGTEFDLLAQTLNSMQDTVAEREARIVHQAQHDLLTQLPNRNYISAMFEGEDRRRVPGGRFGMALMALGNLGDLTDLYGSDFSDRCLREAADRLRRSLRRGDLAGRVGDNQLLLFLDDLEPAGLEPALGKFLAAFADPLEVAGVPVVLEPRFGCVFYPQHGASFDELLRRAQIALSRANRGAERFTVYQVGQDEAHLRQIRVANRLREAVEAGAFELLYQPKYSLRQARISSCEALVRWQDEELGPVFPDEFIPIAEQTGMITAISEAVLATALADLAMLREHSDGLAVSVNLSGIDILKPPFIDRVIEQVRESGLPASAVVLEITETAMVEDLELARGHLLRLDAAGLALSIDDFGTGFSSLGQLRALPARELKIDRSLVQPLGDRSEDRQIVASTIDMAHHLGLSVVAEGVENMEIVNHLHAMGCDVLQGYFLARPMPAEALAAWLDEPPAQVAALEHLARG</sequence>
<dbReference type="InterPro" id="IPR050706">
    <property type="entry name" value="Cyclic-di-GMP_PDE-like"/>
</dbReference>
<evidence type="ECO:0000256" key="1">
    <source>
        <dbReference type="SAM" id="Phobius"/>
    </source>
</evidence>
<keyword evidence="1" id="KW-1133">Transmembrane helix</keyword>
<comment type="caution">
    <text evidence="5">The sequence shown here is derived from an EMBL/GenBank/DDBJ whole genome shotgun (WGS) entry which is preliminary data.</text>
</comment>
<name>A0A095VNJ2_9GAMM</name>
<dbReference type="InterPro" id="IPR001633">
    <property type="entry name" value="EAL_dom"/>
</dbReference>
<dbReference type="PROSITE" id="PS50883">
    <property type="entry name" value="EAL"/>
    <property type="match status" value="1"/>
</dbReference>
<dbReference type="eggNOG" id="COG5001">
    <property type="taxonomic scope" value="Bacteria"/>
</dbReference>
<dbReference type="SMART" id="SM00052">
    <property type="entry name" value="EAL"/>
    <property type="match status" value="1"/>
</dbReference>
<evidence type="ECO:0000313" key="6">
    <source>
        <dbReference type="Proteomes" id="UP000029640"/>
    </source>
</evidence>
<dbReference type="InterPro" id="IPR003660">
    <property type="entry name" value="HAMP_dom"/>
</dbReference>
<dbReference type="InterPro" id="IPR000160">
    <property type="entry name" value="GGDEF_dom"/>
</dbReference>
<dbReference type="Proteomes" id="UP000029640">
    <property type="component" value="Unassembled WGS sequence"/>
</dbReference>
<dbReference type="Gene3D" id="3.20.20.450">
    <property type="entry name" value="EAL domain"/>
    <property type="match status" value="1"/>
</dbReference>
<dbReference type="PANTHER" id="PTHR33121:SF79">
    <property type="entry name" value="CYCLIC DI-GMP PHOSPHODIESTERASE PDED-RELATED"/>
    <property type="match status" value="1"/>
</dbReference>
<dbReference type="InterPro" id="IPR043128">
    <property type="entry name" value="Rev_trsase/Diguanyl_cyclase"/>
</dbReference>
<dbReference type="Gene3D" id="3.30.70.270">
    <property type="match status" value="1"/>
</dbReference>
<dbReference type="AlphaFoldDB" id="A0A095VNJ2"/>
<dbReference type="InterPro" id="IPR029150">
    <property type="entry name" value="dCache_3"/>
</dbReference>
<reference evidence="5 6" key="1">
    <citation type="journal article" date="2014" name="Genome Announc.">
        <title>Genome Sequence of Gammaproteobacterial Pseudohaliea rubra Type Strain DSM 19751, Isolated from Coastal Seawater of the Mediterranean Sea.</title>
        <authorList>
            <person name="Spring S."/>
            <person name="Fiebig A."/>
            <person name="Riedel T."/>
            <person name="Goker M."/>
            <person name="Klenk H.P."/>
        </authorList>
    </citation>
    <scope>NUCLEOTIDE SEQUENCE [LARGE SCALE GENOMIC DNA]</scope>
    <source>
        <strain evidence="5 6">DSM 19751</strain>
    </source>
</reference>
<dbReference type="STRING" id="1265313.HRUBRA_02796"/>
<organism evidence="5 6">
    <name type="scientific">Pseudohaliea rubra DSM 19751</name>
    <dbReference type="NCBI Taxonomy" id="1265313"/>
    <lineage>
        <taxon>Bacteria</taxon>
        <taxon>Pseudomonadati</taxon>
        <taxon>Pseudomonadota</taxon>
        <taxon>Gammaproteobacteria</taxon>
        <taxon>Cellvibrionales</taxon>
        <taxon>Halieaceae</taxon>
        <taxon>Pseudohaliea</taxon>
    </lineage>
</organism>
<feature type="domain" description="HAMP" evidence="3">
    <location>
        <begin position="279"/>
        <end position="331"/>
    </location>
</feature>
<dbReference type="NCBIfam" id="TIGR00254">
    <property type="entry name" value="GGDEF"/>
    <property type="match status" value="1"/>
</dbReference>
<evidence type="ECO:0000259" key="4">
    <source>
        <dbReference type="PROSITE" id="PS50887"/>
    </source>
</evidence>
<dbReference type="PATRIC" id="fig|1265313.6.peg.2753"/>
<dbReference type="RefSeq" id="WP_035516888.1">
    <property type="nucleotide sequence ID" value="NZ_KN234771.1"/>
</dbReference>
<dbReference type="Pfam" id="PF00672">
    <property type="entry name" value="HAMP"/>
    <property type="match status" value="1"/>
</dbReference>
<dbReference type="GO" id="GO:0007165">
    <property type="term" value="P:signal transduction"/>
    <property type="evidence" value="ECO:0007669"/>
    <property type="project" value="InterPro"/>
</dbReference>
<proteinExistence type="predicted"/>
<feature type="domain" description="EAL" evidence="2">
    <location>
        <begin position="506"/>
        <end position="759"/>
    </location>
</feature>
<dbReference type="SUPFAM" id="SSF158472">
    <property type="entry name" value="HAMP domain-like"/>
    <property type="match status" value="1"/>
</dbReference>
<dbReference type="Pfam" id="PF14827">
    <property type="entry name" value="dCache_3"/>
    <property type="match status" value="1"/>
</dbReference>
<dbReference type="EMBL" id="AUVB01000088">
    <property type="protein sequence ID" value="KGE02658.1"/>
    <property type="molecule type" value="Genomic_DNA"/>
</dbReference>
<keyword evidence="6" id="KW-1185">Reference proteome</keyword>